<evidence type="ECO:0000256" key="2">
    <source>
        <dbReference type="HAMAP-Rule" id="MF_00048"/>
    </source>
</evidence>
<dbReference type="PANTHER" id="PTHR34039">
    <property type="entry name" value="UPF0102 PROTEIN YRAN"/>
    <property type="match status" value="1"/>
</dbReference>
<dbReference type="EMBL" id="CP019706">
    <property type="protein sequence ID" value="ARJ42349.1"/>
    <property type="molecule type" value="Genomic_DNA"/>
</dbReference>
<dbReference type="InterPro" id="IPR003509">
    <property type="entry name" value="UPF0102_YraN-like"/>
</dbReference>
<gene>
    <name evidence="3" type="ORF">B1H58_10190</name>
</gene>
<dbReference type="InterPro" id="IPR011856">
    <property type="entry name" value="tRNA_endonuc-like_dom_sf"/>
</dbReference>
<proteinExistence type="inferred from homology"/>
<evidence type="ECO:0000313" key="4">
    <source>
        <dbReference type="Proteomes" id="UP000192900"/>
    </source>
</evidence>
<evidence type="ECO:0000313" key="3">
    <source>
        <dbReference type="EMBL" id="ARJ42349.1"/>
    </source>
</evidence>
<dbReference type="NCBIfam" id="TIGR00252">
    <property type="entry name" value="YraN family protein"/>
    <property type="match status" value="1"/>
</dbReference>
<dbReference type="AlphaFoldDB" id="A0A1W6B5N0"/>
<dbReference type="PANTHER" id="PTHR34039:SF1">
    <property type="entry name" value="UPF0102 PROTEIN YRAN"/>
    <property type="match status" value="1"/>
</dbReference>
<dbReference type="Proteomes" id="UP000192900">
    <property type="component" value="Chromosome"/>
</dbReference>
<dbReference type="NCBIfam" id="NF009150">
    <property type="entry name" value="PRK12497.1-3"/>
    <property type="match status" value="1"/>
</dbReference>
<comment type="similarity">
    <text evidence="1 2">Belongs to the UPF0102 family.</text>
</comment>
<dbReference type="SUPFAM" id="SSF52980">
    <property type="entry name" value="Restriction endonuclease-like"/>
    <property type="match status" value="1"/>
</dbReference>
<dbReference type="RefSeq" id="WP_085069936.1">
    <property type="nucleotide sequence ID" value="NZ_CP019706.1"/>
</dbReference>
<accession>A0A1W6B5N0</accession>
<reference evidence="3 4" key="1">
    <citation type="submission" date="2017-02" db="EMBL/GenBank/DDBJ databases">
        <title>Complete genome sequence of the drought resistance-promoting endophyte Pantoea alhagi LTYR-11Z.</title>
        <authorList>
            <person name="Zhang L."/>
        </authorList>
    </citation>
    <scope>NUCLEOTIDE SEQUENCE [LARGE SCALE GENOMIC DNA]</scope>
    <source>
        <strain evidence="3 4">LTYR-11Z</strain>
    </source>
</reference>
<dbReference type="InterPro" id="IPR011335">
    <property type="entry name" value="Restrct_endonuc-II-like"/>
</dbReference>
<organism evidence="3 4">
    <name type="scientific">Pantoea alhagi</name>
    <dbReference type="NCBI Taxonomy" id="1891675"/>
    <lineage>
        <taxon>Bacteria</taxon>
        <taxon>Pseudomonadati</taxon>
        <taxon>Pseudomonadota</taxon>
        <taxon>Gammaproteobacteria</taxon>
        <taxon>Enterobacterales</taxon>
        <taxon>Erwiniaceae</taxon>
        <taxon>Pantoea</taxon>
    </lineage>
</organism>
<sequence>MEPVSSGAGGPGQLSRQQQGARYERIARRYLEQAGLVFVAANVRYRVGELDLIMRDGRQWVFVEVRYRRDAHFGGAAVSVTWRKQQKLLRSAALWLAARNASFDTAECRFDIVAITGQQLTWLPDAFQAHI</sequence>
<dbReference type="Pfam" id="PF02021">
    <property type="entry name" value="UPF0102"/>
    <property type="match status" value="1"/>
</dbReference>
<dbReference type="STRING" id="1891675.B1H58_10190"/>
<keyword evidence="4" id="KW-1185">Reference proteome</keyword>
<dbReference type="HAMAP" id="MF_00048">
    <property type="entry name" value="UPF0102"/>
    <property type="match status" value="1"/>
</dbReference>
<protein>
    <recommendedName>
        <fullName evidence="2">UPF0102 protein B1H58_10190</fullName>
    </recommendedName>
</protein>
<name>A0A1W6B5N0_9GAMM</name>
<dbReference type="OrthoDB" id="9794876at2"/>
<dbReference type="Gene3D" id="3.40.1350.10">
    <property type="match status" value="1"/>
</dbReference>
<evidence type="ECO:0000256" key="1">
    <source>
        <dbReference type="ARBA" id="ARBA00006738"/>
    </source>
</evidence>
<dbReference type="GO" id="GO:0003676">
    <property type="term" value="F:nucleic acid binding"/>
    <property type="evidence" value="ECO:0007669"/>
    <property type="project" value="InterPro"/>
</dbReference>
<dbReference type="KEGG" id="palh:B1H58_10190"/>